<accession>A0A165G0W8</accession>
<dbReference type="InterPro" id="IPR013149">
    <property type="entry name" value="ADH-like_C"/>
</dbReference>
<keyword evidence="3" id="KW-0472">Membrane</keyword>
<dbReference type="CDD" id="cd05286">
    <property type="entry name" value="QOR2"/>
    <property type="match status" value="1"/>
</dbReference>
<dbReference type="PANTHER" id="PTHR48106">
    <property type="entry name" value="QUINONE OXIDOREDUCTASE PIG3-RELATED"/>
    <property type="match status" value="1"/>
</dbReference>
<dbReference type="Proteomes" id="UP000077266">
    <property type="component" value="Unassembled WGS sequence"/>
</dbReference>
<dbReference type="InterPro" id="IPR013154">
    <property type="entry name" value="ADH-like_N"/>
</dbReference>
<dbReference type="GO" id="GO:0005829">
    <property type="term" value="C:cytosol"/>
    <property type="evidence" value="ECO:0007669"/>
    <property type="project" value="TreeGrafter"/>
</dbReference>
<dbReference type="STRING" id="1314781.A0A165G0W8"/>
<keyword evidence="1" id="KW-0521">NADP</keyword>
<dbReference type="FunCoup" id="A0A165G0W8">
    <property type="interactions" value="435"/>
</dbReference>
<dbReference type="SMART" id="SM00829">
    <property type="entry name" value="PKS_ER"/>
    <property type="match status" value="1"/>
</dbReference>
<dbReference type="InterPro" id="IPR020843">
    <property type="entry name" value="ER"/>
</dbReference>
<evidence type="ECO:0000313" key="6">
    <source>
        <dbReference type="Proteomes" id="UP000077266"/>
    </source>
</evidence>
<dbReference type="Gene3D" id="3.90.180.10">
    <property type="entry name" value="Medium-chain alcohol dehydrogenases, catalytic domain"/>
    <property type="match status" value="1"/>
</dbReference>
<evidence type="ECO:0000259" key="4">
    <source>
        <dbReference type="SMART" id="SM00829"/>
    </source>
</evidence>
<dbReference type="InParanoid" id="A0A165G0W8"/>
<evidence type="ECO:0000256" key="1">
    <source>
        <dbReference type="ARBA" id="ARBA00022857"/>
    </source>
</evidence>
<dbReference type="Gene3D" id="3.40.50.720">
    <property type="entry name" value="NAD(P)-binding Rossmann-like Domain"/>
    <property type="match status" value="1"/>
</dbReference>
<dbReference type="GO" id="GO:0035925">
    <property type="term" value="F:mRNA 3'-UTR AU-rich region binding"/>
    <property type="evidence" value="ECO:0007669"/>
    <property type="project" value="TreeGrafter"/>
</dbReference>
<dbReference type="PANTHER" id="PTHR48106:SF13">
    <property type="entry name" value="QUINONE OXIDOREDUCTASE-RELATED"/>
    <property type="match status" value="1"/>
</dbReference>
<feature type="transmembrane region" description="Helical" evidence="3">
    <location>
        <begin position="145"/>
        <end position="167"/>
    </location>
</feature>
<protein>
    <submittedName>
        <fullName evidence="5">NAD(P)-binding protein</fullName>
    </submittedName>
</protein>
<dbReference type="OrthoDB" id="48317at2759"/>
<evidence type="ECO:0000256" key="3">
    <source>
        <dbReference type="SAM" id="Phobius"/>
    </source>
</evidence>
<dbReference type="Pfam" id="PF00107">
    <property type="entry name" value="ADH_zinc_N"/>
    <property type="match status" value="1"/>
</dbReference>
<evidence type="ECO:0000313" key="5">
    <source>
        <dbReference type="EMBL" id="KZV89823.1"/>
    </source>
</evidence>
<dbReference type="InterPro" id="IPR011032">
    <property type="entry name" value="GroES-like_sf"/>
</dbReference>
<keyword evidence="6" id="KW-1185">Reference proteome</keyword>
<reference evidence="5 6" key="1">
    <citation type="journal article" date="2016" name="Mol. Biol. Evol.">
        <title>Comparative Genomics of Early-Diverging Mushroom-Forming Fungi Provides Insights into the Origins of Lignocellulose Decay Capabilities.</title>
        <authorList>
            <person name="Nagy L.G."/>
            <person name="Riley R."/>
            <person name="Tritt A."/>
            <person name="Adam C."/>
            <person name="Daum C."/>
            <person name="Floudas D."/>
            <person name="Sun H."/>
            <person name="Yadav J.S."/>
            <person name="Pangilinan J."/>
            <person name="Larsson K.H."/>
            <person name="Matsuura K."/>
            <person name="Barry K."/>
            <person name="Labutti K."/>
            <person name="Kuo R."/>
            <person name="Ohm R.A."/>
            <person name="Bhattacharya S.S."/>
            <person name="Shirouzu T."/>
            <person name="Yoshinaga Y."/>
            <person name="Martin F.M."/>
            <person name="Grigoriev I.V."/>
            <person name="Hibbett D.S."/>
        </authorList>
    </citation>
    <scope>NUCLEOTIDE SEQUENCE [LARGE SCALE GENOMIC DNA]</scope>
    <source>
        <strain evidence="5 6">HHB12029</strain>
    </source>
</reference>
<dbReference type="InterPro" id="IPR047618">
    <property type="entry name" value="QOR-like"/>
</dbReference>
<dbReference type="Pfam" id="PF08240">
    <property type="entry name" value="ADH_N"/>
    <property type="match status" value="1"/>
</dbReference>
<feature type="domain" description="Enoyl reductase (ER)" evidence="4">
    <location>
        <begin position="18"/>
        <end position="328"/>
    </location>
</feature>
<keyword evidence="3" id="KW-1133">Transmembrane helix</keyword>
<dbReference type="GO" id="GO:0070402">
    <property type="term" value="F:NADPH binding"/>
    <property type="evidence" value="ECO:0007669"/>
    <property type="project" value="TreeGrafter"/>
</dbReference>
<evidence type="ECO:0000256" key="2">
    <source>
        <dbReference type="ARBA" id="ARBA00023002"/>
    </source>
</evidence>
<dbReference type="GO" id="GO:0003960">
    <property type="term" value="F:quinone reductase (NADPH) activity"/>
    <property type="evidence" value="ECO:0007669"/>
    <property type="project" value="InterPro"/>
</dbReference>
<dbReference type="EMBL" id="KV426063">
    <property type="protein sequence ID" value="KZV89823.1"/>
    <property type="molecule type" value="Genomic_DNA"/>
</dbReference>
<sequence length="332" mass="35751">MTTTIPPTTRALGIYEHGGPEVIRLNEVPSPQPAPGHIIVKVEWAGVNFVDNYKRSGLYPNKSGKWPLTLGEEATSYAARGFALGQRVVVNYSGAYTEYFSSPWEKVFPIPEGVDTRTAAAVFVQALTVITEIRESYAAKKGDTILIHAAAGGLGLIFCSLLTALGVRVIGTASTKQKADLAKAHGASEVLLYAGPEKEDIEARVLELTDGKGVHAIFDGVGKDTWELDFKVIRLLGTIVFVGNASGPVPPFPVLKLSEKNTKICRPTLVHSMADPVAGLQYAEIVWASLKDGSLRVNVHEEYEFSAEGLRKAHEDIAGRKTTGKLLIKVSA</sequence>
<dbReference type="SUPFAM" id="SSF50129">
    <property type="entry name" value="GroES-like"/>
    <property type="match status" value="1"/>
</dbReference>
<name>A0A165G0W8_EXIGL</name>
<gene>
    <name evidence="5" type="ORF">EXIGLDRAFT_771419</name>
</gene>
<dbReference type="SUPFAM" id="SSF51735">
    <property type="entry name" value="NAD(P)-binding Rossmann-fold domains"/>
    <property type="match status" value="1"/>
</dbReference>
<keyword evidence="3" id="KW-0812">Transmembrane</keyword>
<organism evidence="5 6">
    <name type="scientific">Exidia glandulosa HHB12029</name>
    <dbReference type="NCBI Taxonomy" id="1314781"/>
    <lineage>
        <taxon>Eukaryota</taxon>
        <taxon>Fungi</taxon>
        <taxon>Dikarya</taxon>
        <taxon>Basidiomycota</taxon>
        <taxon>Agaricomycotina</taxon>
        <taxon>Agaricomycetes</taxon>
        <taxon>Auriculariales</taxon>
        <taxon>Exidiaceae</taxon>
        <taxon>Exidia</taxon>
    </lineage>
</organism>
<keyword evidence="2" id="KW-0560">Oxidoreductase</keyword>
<dbReference type="InterPro" id="IPR036291">
    <property type="entry name" value="NAD(P)-bd_dom_sf"/>
</dbReference>
<dbReference type="AlphaFoldDB" id="A0A165G0W8"/>
<proteinExistence type="predicted"/>